<evidence type="ECO:0000313" key="2">
    <source>
        <dbReference type="EMBL" id="KJL19743.1"/>
    </source>
</evidence>
<dbReference type="AlphaFoldDB" id="A0A0F0KFW3"/>
<name>A0A0F0KFW3_9MICO</name>
<dbReference type="Proteomes" id="UP000033725">
    <property type="component" value="Unassembled WGS sequence"/>
</dbReference>
<sequence>MRWKSIVAVTLLSVMFLLGAAPAQAAAEGDDAVAPEIIAMLEEVPGGVIIDSTNAVWPALGMELTIGTVSLRSALSVGSCATDRFCAYSASSLGGNRLTFSVCSVNTIPSTFIAKSVADARGSGYVQARNSSTVVATVNAGSWANLAGPVDNLRCFL</sequence>
<dbReference type="PATRIC" id="fig|82380.10.peg.3095"/>
<reference evidence="2 3" key="1">
    <citation type="submission" date="2015-02" db="EMBL/GenBank/DDBJ databases">
        <title>Draft genome sequences of ten Microbacterium spp. with emphasis on heavy metal contaminated environments.</title>
        <authorList>
            <person name="Corretto E."/>
        </authorList>
    </citation>
    <scope>NUCLEOTIDE SEQUENCE [LARGE SCALE GENOMIC DNA]</scope>
    <source>
        <strain evidence="2 3">BEL163</strain>
    </source>
</reference>
<evidence type="ECO:0000256" key="1">
    <source>
        <dbReference type="SAM" id="SignalP"/>
    </source>
</evidence>
<dbReference type="OrthoDB" id="5068397at2"/>
<evidence type="ECO:0000313" key="3">
    <source>
        <dbReference type="Proteomes" id="UP000033725"/>
    </source>
</evidence>
<dbReference type="RefSeq" id="WP_045264894.1">
    <property type="nucleotide sequence ID" value="NZ_JYIV01000029.1"/>
</dbReference>
<organism evidence="2 3">
    <name type="scientific">Microbacterium oxydans</name>
    <dbReference type="NCBI Taxonomy" id="82380"/>
    <lineage>
        <taxon>Bacteria</taxon>
        <taxon>Bacillati</taxon>
        <taxon>Actinomycetota</taxon>
        <taxon>Actinomycetes</taxon>
        <taxon>Micrococcales</taxon>
        <taxon>Microbacteriaceae</taxon>
        <taxon>Microbacterium</taxon>
    </lineage>
</organism>
<gene>
    <name evidence="2" type="ORF">RN51_03089</name>
</gene>
<keyword evidence="1" id="KW-0732">Signal</keyword>
<proteinExistence type="predicted"/>
<comment type="caution">
    <text evidence="2">The sequence shown here is derived from an EMBL/GenBank/DDBJ whole genome shotgun (WGS) entry which is preliminary data.</text>
</comment>
<feature type="chain" id="PRO_5002444553" evidence="1">
    <location>
        <begin position="26"/>
        <end position="157"/>
    </location>
</feature>
<dbReference type="EMBL" id="JYIV01000029">
    <property type="protein sequence ID" value="KJL19743.1"/>
    <property type="molecule type" value="Genomic_DNA"/>
</dbReference>
<protein>
    <submittedName>
        <fullName evidence="2">Uncharacterized protein</fullName>
    </submittedName>
</protein>
<accession>A0A0F0KFW3</accession>
<feature type="signal peptide" evidence="1">
    <location>
        <begin position="1"/>
        <end position="25"/>
    </location>
</feature>